<dbReference type="SUPFAM" id="SSF50969">
    <property type="entry name" value="YVTN repeat-like/Quinoprotein amine dehydrogenase"/>
    <property type="match status" value="1"/>
</dbReference>
<keyword evidence="1" id="KW-0732">Signal</keyword>
<dbReference type="InterPro" id="IPR051344">
    <property type="entry name" value="Vgb"/>
</dbReference>
<dbReference type="PANTHER" id="PTHR40274:SF3">
    <property type="entry name" value="VIRGINIAMYCIN B LYASE"/>
    <property type="match status" value="1"/>
</dbReference>
<dbReference type="OrthoDB" id="57332at2"/>
<dbReference type="InterPro" id="IPR011044">
    <property type="entry name" value="Quino_amine_DH_bsu"/>
</dbReference>
<dbReference type="InterPro" id="IPR015943">
    <property type="entry name" value="WD40/YVTN_repeat-like_dom_sf"/>
</dbReference>
<name>A0A1H5P3V7_9ACTN</name>
<dbReference type="AlphaFoldDB" id="A0A1H5P3V7"/>
<dbReference type="PANTHER" id="PTHR40274">
    <property type="entry name" value="VIRGINIAMYCIN B LYASE"/>
    <property type="match status" value="1"/>
</dbReference>
<reference evidence="4" key="1">
    <citation type="submission" date="2016-10" db="EMBL/GenBank/DDBJ databases">
        <authorList>
            <person name="Varghese N."/>
            <person name="Submissions S."/>
        </authorList>
    </citation>
    <scope>NUCLEOTIDE SEQUENCE [LARGE SCALE GENOMIC DNA]</scope>
    <source>
        <strain evidence="4">DSM 45237</strain>
    </source>
</reference>
<evidence type="ECO:0000313" key="4">
    <source>
        <dbReference type="Proteomes" id="UP000181980"/>
    </source>
</evidence>
<dbReference type="Pfam" id="PF13360">
    <property type="entry name" value="PQQ_2"/>
    <property type="match status" value="1"/>
</dbReference>
<sequence length="768" mass="80399">MRRPLLAAVLVAVTVPLGATPGAAAVAEPVPLGTPLSDVNLIGGAVATTPDGVPTVYGVTNGEPARLTAADARTGEILLTTPLPGASSSYSVITLDGGDVYVSANSNGHLYRLPWGAGDVEDLGQVAPGQTFAWDITEGPDGRVYGVTYPGARLYAYDPDTGDYQDYGAVAADTQQGRTIASYGGRLYVGTMTRAHLVEVDPVTGDQREIALPPASDPDNDLTSVFDVNVAGDRLYVRIGTDIKYAPLYEYDPATGAWGASLDTVAGLELPAPGPDGELYVMRTNTLTAWDPAAGAVTPTSLRYEGRVYNYRGAGWVDLGDPDWPGLTLTGFFWRGELWRYNPQTGRGEVVQTAVPGEPIEIVSLEAATGGVWAGGFLGGFAHVDTATGASRFNRFSQTEYLYDDGDSVWVGAYPDARGYRYDPDAAFNDPDYAPGPPGTPVNPVKLWDFKQHTANPQDRVFALLPLDDVVLAATGPKGSTFGGSVAVSDRATGETRFLDDLSPDRALTSLAASADGATVYAGTWVYGGTGSPEPVQPEGTVLAFDPVSGDVAWQVSPVAGAPSYVATTVDAAGRLWTLAGSALLELDPATGATLRTVQLGDPLPPGRKTWPHQAGIVEAVPGADAVYVSAGARLYRVYGATGAAEDLGAFAYSSFTVLDDGDLAMASGPELFRWTPTAADATPPAVEAGVGHVDGDWRPYLDLTADDGAGLGVHEVAYRLDGGPWSTYTEPVRLRPGRHLVEVRAADRAGNVASVTERLVARPAFGR</sequence>
<gene>
    <name evidence="3" type="ORF">SAMN04488561_3618</name>
</gene>
<dbReference type="STRING" id="561176.SAMN04488561_3618"/>
<dbReference type="InterPro" id="IPR011047">
    <property type="entry name" value="Quinoprotein_ADH-like_sf"/>
</dbReference>
<keyword evidence="4" id="KW-1185">Reference proteome</keyword>
<dbReference type="InterPro" id="IPR058094">
    <property type="entry name" value="Ig-like_OmpL47-like"/>
</dbReference>
<dbReference type="RefSeq" id="WP_069110597.1">
    <property type="nucleotide sequence ID" value="NZ_FNUC01000004.1"/>
</dbReference>
<dbReference type="SUPFAM" id="SSF50998">
    <property type="entry name" value="Quinoprotein alcohol dehydrogenase-like"/>
    <property type="match status" value="1"/>
</dbReference>
<protein>
    <recommendedName>
        <fullName evidence="2">Pyrrolo-quinoline quinone repeat domain-containing protein</fullName>
    </recommendedName>
</protein>
<dbReference type="NCBIfam" id="NF047446">
    <property type="entry name" value="barrel_OmpL47"/>
    <property type="match status" value="1"/>
</dbReference>
<feature type="domain" description="Pyrrolo-quinoline quinone repeat" evidence="2">
    <location>
        <begin position="33"/>
        <end position="297"/>
    </location>
</feature>
<accession>A0A1H5P3V7</accession>
<evidence type="ECO:0000256" key="1">
    <source>
        <dbReference type="SAM" id="SignalP"/>
    </source>
</evidence>
<dbReference type="EMBL" id="FNUC01000004">
    <property type="protein sequence ID" value="SEF08284.1"/>
    <property type="molecule type" value="Genomic_DNA"/>
</dbReference>
<dbReference type="Gene3D" id="2.130.10.10">
    <property type="entry name" value="YVTN repeat-like/Quinoprotein amine dehydrogenase"/>
    <property type="match status" value="1"/>
</dbReference>
<feature type="signal peptide" evidence="1">
    <location>
        <begin position="1"/>
        <end position="19"/>
    </location>
</feature>
<dbReference type="InterPro" id="IPR002372">
    <property type="entry name" value="PQQ_rpt_dom"/>
</dbReference>
<evidence type="ECO:0000259" key="2">
    <source>
        <dbReference type="Pfam" id="PF13360"/>
    </source>
</evidence>
<organism evidence="3 4">
    <name type="scientific">Jiangella alba</name>
    <dbReference type="NCBI Taxonomy" id="561176"/>
    <lineage>
        <taxon>Bacteria</taxon>
        <taxon>Bacillati</taxon>
        <taxon>Actinomycetota</taxon>
        <taxon>Actinomycetes</taxon>
        <taxon>Jiangellales</taxon>
        <taxon>Jiangellaceae</taxon>
        <taxon>Jiangella</taxon>
    </lineage>
</organism>
<evidence type="ECO:0000313" key="3">
    <source>
        <dbReference type="EMBL" id="SEF08284.1"/>
    </source>
</evidence>
<dbReference type="Proteomes" id="UP000181980">
    <property type="component" value="Unassembled WGS sequence"/>
</dbReference>
<proteinExistence type="predicted"/>
<feature type="chain" id="PRO_5038410974" description="Pyrrolo-quinoline quinone repeat domain-containing protein" evidence="1">
    <location>
        <begin position="20"/>
        <end position="768"/>
    </location>
</feature>